<organism evidence="2 3">
    <name type="scientific">Microvirga subterranea</name>
    <dbReference type="NCBI Taxonomy" id="186651"/>
    <lineage>
        <taxon>Bacteria</taxon>
        <taxon>Pseudomonadati</taxon>
        <taxon>Pseudomonadota</taxon>
        <taxon>Alphaproteobacteria</taxon>
        <taxon>Hyphomicrobiales</taxon>
        <taxon>Methylobacteriaceae</taxon>
        <taxon>Microvirga</taxon>
    </lineage>
</organism>
<dbReference type="AlphaFoldDB" id="A0A370HL20"/>
<proteinExistence type="predicted"/>
<name>A0A370HL20_9HYPH</name>
<sequence length="45" mass="4613">MDHVTHEAAVEPRAIPEAKAPLAGRRSRADAPAVSTLPPSAPPAC</sequence>
<feature type="compositionally biased region" description="Basic and acidic residues" evidence="1">
    <location>
        <begin position="1"/>
        <end position="16"/>
    </location>
</feature>
<evidence type="ECO:0000256" key="1">
    <source>
        <dbReference type="SAM" id="MobiDB-lite"/>
    </source>
</evidence>
<accession>A0A370HL20</accession>
<evidence type="ECO:0000313" key="3">
    <source>
        <dbReference type="Proteomes" id="UP000254925"/>
    </source>
</evidence>
<comment type="caution">
    <text evidence="2">The sequence shown here is derived from an EMBL/GenBank/DDBJ whole genome shotgun (WGS) entry which is preliminary data.</text>
</comment>
<evidence type="ECO:0000313" key="2">
    <source>
        <dbReference type="EMBL" id="RDI56408.1"/>
    </source>
</evidence>
<dbReference type="EMBL" id="QQBB01000009">
    <property type="protein sequence ID" value="RDI56408.1"/>
    <property type="molecule type" value="Genomic_DNA"/>
</dbReference>
<gene>
    <name evidence="2" type="ORF">DES45_10992</name>
</gene>
<dbReference type="Proteomes" id="UP000254925">
    <property type="component" value="Unassembled WGS sequence"/>
</dbReference>
<protein>
    <submittedName>
        <fullName evidence="2">Uncharacterized protein</fullName>
    </submittedName>
</protein>
<reference evidence="2 3" key="1">
    <citation type="submission" date="2018-07" db="EMBL/GenBank/DDBJ databases">
        <title>Genomic Encyclopedia of Type Strains, Phase IV (KMG-IV): sequencing the most valuable type-strain genomes for metagenomic binning, comparative biology and taxonomic classification.</title>
        <authorList>
            <person name="Goeker M."/>
        </authorList>
    </citation>
    <scope>NUCLEOTIDE SEQUENCE [LARGE SCALE GENOMIC DNA]</scope>
    <source>
        <strain evidence="2 3">DSM 14364</strain>
    </source>
</reference>
<feature type="region of interest" description="Disordered" evidence="1">
    <location>
        <begin position="1"/>
        <end position="45"/>
    </location>
</feature>
<keyword evidence="3" id="KW-1185">Reference proteome</keyword>
<dbReference type="RefSeq" id="WP_170151575.1">
    <property type="nucleotide sequence ID" value="NZ_QQBB01000009.1"/>
</dbReference>